<keyword evidence="7" id="KW-0227">DNA damage</keyword>
<evidence type="ECO:0000256" key="1">
    <source>
        <dbReference type="ARBA" id="ARBA00001400"/>
    </source>
</evidence>
<dbReference type="PANTHER" id="PTHR33693:SF1">
    <property type="entry name" value="TYPE-4 URACIL-DNA GLYCOSYLASE"/>
    <property type="match status" value="1"/>
</dbReference>
<keyword evidence="8" id="KW-0378">Hydrolase</keyword>
<dbReference type="InterPro" id="IPR036895">
    <property type="entry name" value="Uracil-DNA_glycosylase-like_sf"/>
</dbReference>
<evidence type="ECO:0000256" key="8">
    <source>
        <dbReference type="ARBA" id="ARBA00022801"/>
    </source>
</evidence>
<proteinExistence type="inferred from homology"/>
<dbReference type="STRING" id="314260.PB2503_01417"/>
<dbReference type="GO" id="GO:0006281">
    <property type="term" value="P:DNA repair"/>
    <property type="evidence" value="ECO:0007669"/>
    <property type="project" value="UniProtKB-KW"/>
</dbReference>
<evidence type="ECO:0000256" key="2">
    <source>
        <dbReference type="ARBA" id="ARBA00006521"/>
    </source>
</evidence>
<dbReference type="GO" id="GO:0004844">
    <property type="term" value="F:uracil DNA N-glycosylase activity"/>
    <property type="evidence" value="ECO:0007669"/>
    <property type="project" value="UniProtKB-EC"/>
</dbReference>
<comment type="catalytic activity">
    <reaction evidence="1">
        <text>Hydrolyzes single-stranded DNA or mismatched double-stranded DNA and polynucleotides, releasing free uracil.</text>
        <dbReference type="EC" id="3.2.2.27"/>
    </reaction>
</comment>
<dbReference type="NCBIfam" id="TIGR00758">
    <property type="entry name" value="UDG_fam4"/>
    <property type="match status" value="1"/>
</dbReference>
<dbReference type="eggNOG" id="COG1573">
    <property type="taxonomic scope" value="Bacteria"/>
</dbReference>
<dbReference type="SMART" id="SM00987">
    <property type="entry name" value="UreE_C"/>
    <property type="match status" value="1"/>
</dbReference>
<keyword evidence="10" id="KW-0411">Iron-sulfur</keyword>
<keyword evidence="9" id="KW-0408">Iron</keyword>
<evidence type="ECO:0000256" key="11">
    <source>
        <dbReference type="ARBA" id="ARBA00023204"/>
    </source>
</evidence>
<keyword evidence="15" id="KW-1185">Reference proteome</keyword>
<evidence type="ECO:0000313" key="15">
    <source>
        <dbReference type="Proteomes" id="UP000001302"/>
    </source>
</evidence>
<evidence type="ECO:0000256" key="4">
    <source>
        <dbReference type="ARBA" id="ARBA00019403"/>
    </source>
</evidence>
<comment type="similarity">
    <text evidence="2">Belongs to the uracil-DNA glycosylase (UDG) superfamily. Type 4 (UDGa) family.</text>
</comment>
<dbReference type="AlphaFoldDB" id="E0TBI7"/>
<evidence type="ECO:0000256" key="3">
    <source>
        <dbReference type="ARBA" id="ARBA00012030"/>
    </source>
</evidence>
<dbReference type="InterPro" id="IPR005122">
    <property type="entry name" value="Uracil-DNA_glycosylase-like"/>
</dbReference>
<evidence type="ECO:0000256" key="9">
    <source>
        <dbReference type="ARBA" id="ARBA00023004"/>
    </source>
</evidence>
<dbReference type="EMBL" id="CP002156">
    <property type="protein sequence ID" value="ADM08362.1"/>
    <property type="molecule type" value="Genomic_DNA"/>
</dbReference>
<protein>
    <recommendedName>
        <fullName evidence="4">Type-4 uracil-DNA glycosylase</fullName>
        <ecNumber evidence="3">3.2.2.27</ecNumber>
    </recommendedName>
</protein>
<dbReference type="InterPro" id="IPR005273">
    <property type="entry name" value="Ura-DNA_glyco_family4"/>
</dbReference>
<reference evidence="14 15" key="2">
    <citation type="journal article" date="2011" name="J. Bacteriol.">
        <title>Complete genome sequence of strain HTCC2503T of Parvularcula bermudensis, the type species of the order "Parvularculales" in the class Alphaproteobacteria.</title>
        <authorList>
            <person name="Oh H.M."/>
            <person name="Kang I."/>
            <person name="Vergin K.L."/>
            <person name="Kang D."/>
            <person name="Rhee K.H."/>
            <person name="Giovannoni S.J."/>
            <person name="Cho J.C."/>
        </authorList>
    </citation>
    <scope>NUCLEOTIDE SEQUENCE [LARGE SCALE GENOMIC DNA]</scope>
    <source>
        <strain evidence="15">ATCC BAA-594 / HTCC2503 / KCTC 12087</strain>
    </source>
</reference>
<dbReference type="GO" id="GO:0046872">
    <property type="term" value="F:metal ion binding"/>
    <property type="evidence" value="ECO:0007669"/>
    <property type="project" value="UniProtKB-KW"/>
</dbReference>
<dbReference type="Gene3D" id="3.40.470.10">
    <property type="entry name" value="Uracil-DNA glycosylase-like domain"/>
    <property type="match status" value="1"/>
</dbReference>
<reference evidence="15" key="1">
    <citation type="submission" date="2010-08" db="EMBL/GenBank/DDBJ databases">
        <title>Genome sequence of Parvularcula bermudensis HTCC2503.</title>
        <authorList>
            <person name="Kang D.-M."/>
            <person name="Oh H.-M."/>
            <person name="Cho J.-C."/>
        </authorList>
    </citation>
    <scope>NUCLEOTIDE SEQUENCE [LARGE SCALE GENOMIC DNA]</scope>
    <source>
        <strain evidence="15">ATCC BAA-594 / HTCC2503 / KCTC 12087</strain>
    </source>
</reference>
<sequence length="299" mass="31268">MSAPPSSAPPSSSLASSARVSLDRATALALLAWYRASGVDTAESAEPSDMRDWPTHGFPVPRALAGGERRPPLPPGNEVAPTAKPPSSAGGSDEAVMAATALAEATTTLPALADAIAGFDGCPLKAAARRTVVYDGVIGARLLIIGEGPGRDEDRIGKPFVGKAGGLLDLMLHAIGYSRTEADGRGDVLITNAVYWRPPGNRAPTGEEQAICLPFLRRFITLAAPEVIILMGNVSTQALYPGAPGITRTRGSWREWPLSDGRQAAVLPMFHPAFLLRAPAQKRLAWADLRAVAARLAAS</sequence>
<dbReference type="SUPFAM" id="SSF52141">
    <property type="entry name" value="Uracil-DNA glycosylase-like"/>
    <property type="match status" value="1"/>
</dbReference>
<dbReference type="CDD" id="cd10030">
    <property type="entry name" value="UDG-F4_TTUDGA_SPO1dp_like"/>
    <property type="match status" value="1"/>
</dbReference>
<evidence type="ECO:0000259" key="13">
    <source>
        <dbReference type="SMART" id="SM00986"/>
    </source>
</evidence>
<dbReference type="Proteomes" id="UP000001302">
    <property type="component" value="Chromosome"/>
</dbReference>
<dbReference type="HOGENOM" id="CLU_044815_1_0_5"/>
<keyword evidence="5" id="KW-0004">4Fe-4S</keyword>
<dbReference type="KEGG" id="pbr:PB2503_01417"/>
<dbReference type="RefSeq" id="WP_013299336.1">
    <property type="nucleotide sequence ID" value="NC_014414.1"/>
</dbReference>
<evidence type="ECO:0000256" key="6">
    <source>
        <dbReference type="ARBA" id="ARBA00022723"/>
    </source>
</evidence>
<evidence type="ECO:0000256" key="5">
    <source>
        <dbReference type="ARBA" id="ARBA00022485"/>
    </source>
</evidence>
<accession>E0TBI7</accession>
<feature type="region of interest" description="Disordered" evidence="12">
    <location>
        <begin position="41"/>
        <end position="93"/>
    </location>
</feature>
<gene>
    <name evidence="14" type="ordered locus">PB2503_01417</name>
</gene>
<dbReference type="EC" id="3.2.2.27" evidence="3"/>
<dbReference type="SMART" id="SM00986">
    <property type="entry name" value="UDG"/>
    <property type="match status" value="1"/>
</dbReference>
<dbReference type="GO" id="GO:0051539">
    <property type="term" value="F:4 iron, 4 sulfur cluster binding"/>
    <property type="evidence" value="ECO:0007669"/>
    <property type="project" value="UniProtKB-KW"/>
</dbReference>
<dbReference type="OrthoDB" id="5290748at2"/>
<name>E0TBI7_PARBH</name>
<keyword evidence="11" id="KW-0234">DNA repair</keyword>
<dbReference type="Pfam" id="PF03167">
    <property type="entry name" value="UDG"/>
    <property type="match status" value="1"/>
</dbReference>
<dbReference type="InterPro" id="IPR051536">
    <property type="entry name" value="UDG_Type-4/5"/>
</dbReference>
<evidence type="ECO:0000256" key="10">
    <source>
        <dbReference type="ARBA" id="ARBA00023014"/>
    </source>
</evidence>
<organism evidence="14 15">
    <name type="scientific">Parvularcula bermudensis (strain ATCC BAA-594 / HTCC2503 / KCTC 12087)</name>
    <dbReference type="NCBI Taxonomy" id="314260"/>
    <lineage>
        <taxon>Bacteria</taxon>
        <taxon>Pseudomonadati</taxon>
        <taxon>Pseudomonadota</taxon>
        <taxon>Alphaproteobacteria</taxon>
        <taxon>Parvularculales</taxon>
        <taxon>Parvularculaceae</taxon>
        <taxon>Parvularcula</taxon>
    </lineage>
</organism>
<feature type="domain" description="Uracil-DNA glycosylase-like" evidence="13">
    <location>
        <begin position="133"/>
        <end position="290"/>
    </location>
</feature>
<evidence type="ECO:0000313" key="14">
    <source>
        <dbReference type="EMBL" id="ADM08362.1"/>
    </source>
</evidence>
<evidence type="ECO:0000256" key="7">
    <source>
        <dbReference type="ARBA" id="ARBA00022763"/>
    </source>
</evidence>
<dbReference type="PANTHER" id="PTHR33693">
    <property type="entry name" value="TYPE-5 URACIL-DNA GLYCOSYLASE"/>
    <property type="match status" value="1"/>
</dbReference>
<keyword evidence="6" id="KW-0479">Metal-binding</keyword>
<evidence type="ECO:0000256" key="12">
    <source>
        <dbReference type="SAM" id="MobiDB-lite"/>
    </source>
</evidence>